<gene>
    <name evidence="2" type="ORF">V8G54_010439</name>
</gene>
<dbReference type="InterPro" id="IPR012677">
    <property type="entry name" value="Nucleotide-bd_a/b_plait_sf"/>
</dbReference>
<evidence type="ECO:0000313" key="2">
    <source>
        <dbReference type="EMBL" id="WVZ17457.1"/>
    </source>
</evidence>
<dbReference type="AlphaFoldDB" id="A0AAQ3NYV6"/>
<evidence type="ECO:0000313" key="3">
    <source>
        <dbReference type="Proteomes" id="UP001374535"/>
    </source>
</evidence>
<name>A0AAQ3NYV6_VIGMU</name>
<reference evidence="2 3" key="1">
    <citation type="journal article" date="2023" name="Life. Sci Alliance">
        <title>Evolutionary insights into 3D genome organization and epigenetic landscape of Vigna mungo.</title>
        <authorList>
            <person name="Junaid A."/>
            <person name="Singh B."/>
            <person name="Bhatia S."/>
        </authorList>
    </citation>
    <scope>NUCLEOTIDE SEQUENCE [LARGE SCALE GENOMIC DNA]</scope>
    <source>
        <strain evidence="2">Urdbean</strain>
    </source>
</reference>
<dbReference type="EMBL" id="CP144698">
    <property type="protein sequence ID" value="WVZ17457.1"/>
    <property type="molecule type" value="Genomic_DNA"/>
</dbReference>
<dbReference type="InterPro" id="IPR000504">
    <property type="entry name" value="RRM_dom"/>
</dbReference>
<sequence length="351" mass="39484">MENAKVVSTPLATHFKLSVKQSPSNEVEKIAMSKVPYAFAVGSLMYAMVCTRPDIAHVVGTVSRFLSNPGREHWNAVKWILRYIRGTSGLKLCFGGDKPTLVGYSDSDMAGDIDSRKSTSGYLIQFVGGDYWECKCESKEWCQSFIWLGSYLIGVCISPVNLLHDRPNSGIRADDEYNDPISKVFLAKGSRGSVPMWKGLTLEGEIVGNASASPSPTLDRNEKGFYRKPSALPARYHSSTQRRVQRDSEALTLLKEKMRPIFCGNLDFDARQSDVERLFRRYGKVDRVDMKSAGRFDVSQMSVFSCKEACRLALHSEWRCLRMWIMLENPESIDSSMIYHPKLSTVTSLLN</sequence>
<dbReference type="Gene3D" id="3.30.70.330">
    <property type="match status" value="1"/>
</dbReference>
<feature type="domain" description="RRM" evidence="1">
    <location>
        <begin position="261"/>
        <end position="292"/>
    </location>
</feature>
<dbReference type="Pfam" id="PF00076">
    <property type="entry name" value="RRM_1"/>
    <property type="match status" value="1"/>
</dbReference>
<keyword evidence="3" id="KW-1185">Reference proteome</keyword>
<dbReference type="PANTHER" id="PTHR11439:SF467">
    <property type="entry name" value="INTEGRASE CATALYTIC DOMAIN-CONTAINING PROTEIN"/>
    <property type="match status" value="1"/>
</dbReference>
<dbReference type="PANTHER" id="PTHR11439">
    <property type="entry name" value="GAG-POL-RELATED RETROTRANSPOSON"/>
    <property type="match status" value="1"/>
</dbReference>
<dbReference type="InterPro" id="IPR035979">
    <property type="entry name" value="RBD_domain_sf"/>
</dbReference>
<dbReference type="GO" id="GO:0003723">
    <property type="term" value="F:RNA binding"/>
    <property type="evidence" value="ECO:0007669"/>
    <property type="project" value="InterPro"/>
</dbReference>
<proteinExistence type="predicted"/>
<dbReference type="SUPFAM" id="SSF54928">
    <property type="entry name" value="RNA-binding domain, RBD"/>
    <property type="match status" value="1"/>
</dbReference>
<accession>A0AAQ3NYV6</accession>
<organism evidence="2 3">
    <name type="scientific">Vigna mungo</name>
    <name type="common">Black gram</name>
    <name type="synonym">Phaseolus mungo</name>
    <dbReference type="NCBI Taxonomy" id="3915"/>
    <lineage>
        <taxon>Eukaryota</taxon>
        <taxon>Viridiplantae</taxon>
        <taxon>Streptophyta</taxon>
        <taxon>Embryophyta</taxon>
        <taxon>Tracheophyta</taxon>
        <taxon>Spermatophyta</taxon>
        <taxon>Magnoliopsida</taxon>
        <taxon>eudicotyledons</taxon>
        <taxon>Gunneridae</taxon>
        <taxon>Pentapetalae</taxon>
        <taxon>rosids</taxon>
        <taxon>fabids</taxon>
        <taxon>Fabales</taxon>
        <taxon>Fabaceae</taxon>
        <taxon>Papilionoideae</taxon>
        <taxon>50 kb inversion clade</taxon>
        <taxon>NPAAA clade</taxon>
        <taxon>indigoferoid/millettioid clade</taxon>
        <taxon>Phaseoleae</taxon>
        <taxon>Vigna</taxon>
    </lineage>
</organism>
<protein>
    <recommendedName>
        <fullName evidence="1">RRM domain-containing protein</fullName>
    </recommendedName>
</protein>
<evidence type="ECO:0000259" key="1">
    <source>
        <dbReference type="Pfam" id="PF00076"/>
    </source>
</evidence>
<dbReference type="Proteomes" id="UP001374535">
    <property type="component" value="Chromosome 3"/>
</dbReference>